<protein>
    <submittedName>
        <fullName evidence="2">NmrA family NAD(P)-binding protein</fullName>
    </submittedName>
</protein>
<evidence type="ECO:0000313" key="3">
    <source>
        <dbReference type="Proteomes" id="UP001595885"/>
    </source>
</evidence>
<dbReference type="Pfam" id="PF05368">
    <property type="entry name" value="NmrA"/>
    <property type="match status" value="1"/>
</dbReference>
<accession>A0ABV9P6N8</accession>
<comment type="caution">
    <text evidence="2">The sequence shown here is derived from an EMBL/GenBank/DDBJ whole genome shotgun (WGS) entry which is preliminary data.</text>
</comment>
<dbReference type="InterPro" id="IPR008030">
    <property type="entry name" value="NmrA-like"/>
</dbReference>
<proteinExistence type="predicted"/>
<dbReference type="InterPro" id="IPR051604">
    <property type="entry name" value="Ergot_Alk_Oxidoreductase"/>
</dbReference>
<dbReference type="RefSeq" id="WP_379741297.1">
    <property type="nucleotide sequence ID" value="NZ_JBHSGW010000025.1"/>
</dbReference>
<sequence>MNIVLTGSLGNIGKSLTPILVQKGHKVTVISSKADRQKNIEALGAKAAIGSMKDIDFLTKTFSGADIVYLMEAWEGIGNIFDKNVDFLAGFHLIGNNYKKAIIASGVKKIVHLSSVGAHSATGYGSLSAHHDVENILKELPDEVAIKFMRPTGFYTNLYRSMQSIKEKGAIISNYGGDKKEPWVSPLDIAEVIAEEMELPFEGRNVRYIASDEVSPNELVKILGKAIGNPNLKWIQISDEEMLEGMLSMGVNPTIAKGMVEMQASQRNGSLFEDFYRNKPIFGKVKFTEFAKEFALAYNN</sequence>
<dbReference type="Gene3D" id="3.90.25.10">
    <property type="entry name" value="UDP-galactose 4-epimerase, domain 1"/>
    <property type="match status" value="1"/>
</dbReference>
<evidence type="ECO:0000259" key="1">
    <source>
        <dbReference type="Pfam" id="PF05368"/>
    </source>
</evidence>
<dbReference type="PANTHER" id="PTHR43162:SF1">
    <property type="entry name" value="PRESTALK A DIFFERENTIATION PROTEIN A"/>
    <property type="match status" value="1"/>
</dbReference>
<dbReference type="SUPFAM" id="SSF51735">
    <property type="entry name" value="NAD(P)-binding Rossmann-fold domains"/>
    <property type="match status" value="1"/>
</dbReference>
<dbReference type="EMBL" id="JBHSGW010000025">
    <property type="protein sequence ID" value="MFC4740266.1"/>
    <property type="molecule type" value="Genomic_DNA"/>
</dbReference>
<keyword evidence="3" id="KW-1185">Reference proteome</keyword>
<feature type="domain" description="NmrA-like" evidence="1">
    <location>
        <begin position="3"/>
        <end position="262"/>
    </location>
</feature>
<name>A0ABV9P6N8_9FLAO</name>
<evidence type="ECO:0000313" key="2">
    <source>
        <dbReference type="EMBL" id="MFC4740266.1"/>
    </source>
</evidence>
<reference evidence="3" key="1">
    <citation type="journal article" date="2019" name="Int. J. Syst. Evol. Microbiol.">
        <title>The Global Catalogue of Microorganisms (GCM) 10K type strain sequencing project: providing services to taxonomists for standard genome sequencing and annotation.</title>
        <authorList>
            <consortium name="The Broad Institute Genomics Platform"/>
            <consortium name="The Broad Institute Genome Sequencing Center for Infectious Disease"/>
            <person name="Wu L."/>
            <person name="Ma J."/>
        </authorList>
    </citation>
    <scope>NUCLEOTIDE SEQUENCE [LARGE SCALE GENOMIC DNA]</scope>
    <source>
        <strain evidence="3">CCUG 50349</strain>
    </source>
</reference>
<organism evidence="2 3">
    <name type="scientific">Flavobacterium ponti</name>
    <dbReference type="NCBI Taxonomy" id="665133"/>
    <lineage>
        <taxon>Bacteria</taxon>
        <taxon>Pseudomonadati</taxon>
        <taxon>Bacteroidota</taxon>
        <taxon>Flavobacteriia</taxon>
        <taxon>Flavobacteriales</taxon>
        <taxon>Flavobacteriaceae</taxon>
        <taxon>Flavobacterium</taxon>
    </lineage>
</organism>
<dbReference type="InterPro" id="IPR036291">
    <property type="entry name" value="NAD(P)-bd_dom_sf"/>
</dbReference>
<gene>
    <name evidence="2" type="ORF">ACFO3U_09705</name>
</gene>
<dbReference type="PANTHER" id="PTHR43162">
    <property type="match status" value="1"/>
</dbReference>
<dbReference type="Gene3D" id="3.40.50.720">
    <property type="entry name" value="NAD(P)-binding Rossmann-like Domain"/>
    <property type="match status" value="1"/>
</dbReference>
<dbReference type="Proteomes" id="UP001595885">
    <property type="component" value="Unassembled WGS sequence"/>
</dbReference>